<sequence length="61" mass="7203">FSMAYNALFCNTSKNRAKSFRTVLVLSPFSTSKRRQENKPNRLTGLNQHQEDFSDEDWLNY</sequence>
<gene>
    <name evidence="2" type="ORF">COZ13_03720</name>
</gene>
<evidence type="ECO:0000313" key="3">
    <source>
        <dbReference type="Proteomes" id="UP000231028"/>
    </source>
</evidence>
<dbReference type="AlphaFoldDB" id="A0A2M7P374"/>
<evidence type="ECO:0000313" key="2">
    <source>
        <dbReference type="EMBL" id="PIY19748.1"/>
    </source>
</evidence>
<proteinExistence type="predicted"/>
<feature type="region of interest" description="Disordered" evidence="1">
    <location>
        <begin position="31"/>
        <end position="61"/>
    </location>
</feature>
<comment type="caution">
    <text evidence="2">The sequence shown here is derived from an EMBL/GenBank/DDBJ whole genome shotgun (WGS) entry which is preliminary data.</text>
</comment>
<dbReference type="EMBL" id="PFKI01000117">
    <property type="protein sequence ID" value="PIY19748.1"/>
    <property type="molecule type" value="Genomic_DNA"/>
</dbReference>
<reference evidence="3" key="1">
    <citation type="submission" date="2017-09" db="EMBL/GenBank/DDBJ databases">
        <title>Depth-based differentiation of microbial function through sediment-hosted aquifers and enrichment of novel symbionts in the deep terrestrial subsurface.</title>
        <authorList>
            <person name="Probst A.J."/>
            <person name="Ladd B."/>
            <person name="Jarett J.K."/>
            <person name="Geller-Mcgrath D.E."/>
            <person name="Sieber C.M.K."/>
            <person name="Emerson J.B."/>
            <person name="Anantharaman K."/>
            <person name="Thomas B.C."/>
            <person name="Malmstrom R."/>
            <person name="Stieglmeier M."/>
            <person name="Klingl A."/>
            <person name="Woyke T."/>
            <person name="Ryan C.M."/>
            <person name="Banfield J.F."/>
        </authorList>
    </citation>
    <scope>NUCLEOTIDE SEQUENCE [LARGE SCALE GENOMIC DNA]</scope>
</reference>
<name>A0A2M7P374_9BACT</name>
<dbReference type="Proteomes" id="UP000231028">
    <property type="component" value="Unassembled WGS sequence"/>
</dbReference>
<feature type="non-terminal residue" evidence="2">
    <location>
        <position position="1"/>
    </location>
</feature>
<evidence type="ECO:0000256" key="1">
    <source>
        <dbReference type="SAM" id="MobiDB-lite"/>
    </source>
</evidence>
<accession>A0A2M7P374</accession>
<organism evidence="2 3">
    <name type="scientific">Candidatus Desantisbacteria bacterium CG_4_10_14_3_um_filter_40_18</name>
    <dbReference type="NCBI Taxonomy" id="1974544"/>
    <lineage>
        <taxon>Bacteria</taxon>
        <taxon>Candidatus Desantisiibacteriota</taxon>
    </lineage>
</organism>
<protein>
    <submittedName>
        <fullName evidence="2">Uncharacterized protein</fullName>
    </submittedName>
</protein>